<protein>
    <submittedName>
        <fullName evidence="1">Uncharacterized protein</fullName>
    </submittedName>
</protein>
<dbReference type="EMBL" id="CAMGYJ010000005">
    <property type="protein sequence ID" value="CAI0413221.1"/>
    <property type="molecule type" value="Genomic_DNA"/>
</dbReference>
<reference evidence="1" key="1">
    <citation type="submission" date="2022-08" db="EMBL/GenBank/DDBJ databases">
        <authorList>
            <person name="Gutierrez-Valencia J."/>
        </authorList>
    </citation>
    <scope>NUCLEOTIDE SEQUENCE</scope>
</reference>
<dbReference type="AlphaFoldDB" id="A0AAV0JTX1"/>
<dbReference type="Proteomes" id="UP001154282">
    <property type="component" value="Unassembled WGS sequence"/>
</dbReference>
<accession>A0AAV0JTX1</accession>
<sequence length="46" mass="5035">MGHVLAWYGWRQSSAGREDEVQDVTWICSFDGAMHSGSHSAVGLVL</sequence>
<organism evidence="1 2">
    <name type="scientific">Linum tenue</name>
    <dbReference type="NCBI Taxonomy" id="586396"/>
    <lineage>
        <taxon>Eukaryota</taxon>
        <taxon>Viridiplantae</taxon>
        <taxon>Streptophyta</taxon>
        <taxon>Embryophyta</taxon>
        <taxon>Tracheophyta</taxon>
        <taxon>Spermatophyta</taxon>
        <taxon>Magnoliopsida</taxon>
        <taxon>eudicotyledons</taxon>
        <taxon>Gunneridae</taxon>
        <taxon>Pentapetalae</taxon>
        <taxon>rosids</taxon>
        <taxon>fabids</taxon>
        <taxon>Malpighiales</taxon>
        <taxon>Linaceae</taxon>
        <taxon>Linum</taxon>
    </lineage>
</organism>
<proteinExistence type="predicted"/>
<evidence type="ECO:0000313" key="2">
    <source>
        <dbReference type="Proteomes" id="UP001154282"/>
    </source>
</evidence>
<gene>
    <name evidence="1" type="ORF">LITE_LOCUS15838</name>
</gene>
<keyword evidence="2" id="KW-1185">Reference proteome</keyword>
<name>A0AAV0JTX1_9ROSI</name>
<evidence type="ECO:0000313" key="1">
    <source>
        <dbReference type="EMBL" id="CAI0413221.1"/>
    </source>
</evidence>
<comment type="caution">
    <text evidence="1">The sequence shown here is derived from an EMBL/GenBank/DDBJ whole genome shotgun (WGS) entry which is preliminary data.</text>
</comment>